<evidence type="ECO:0000256" key="10">
    <source>
        <dbReference type="ARBA" id="ARBA00023002"/>
    </source>
</evidence>
<dbReference type="GO" id="GO:0034599">
    <property type="term" value="P:cellular response to oxidative stress"/>
    <property type="evidence" value="ECO:0007669"/>
    <property type="project" value="TreeGrafter"/>
</dbReference>
<evidence type="ECO:0000256" key="1">
    <source>
        <dbReference type="ARBA" id="ARBA00001974"/>
    </source>
</evidence>
<comment type="catalytic activity">
    <reaction evidence="15">
        <text>2 glutathione + NADP(+) = glutathione disulfide + NADPH + H(+)</text>
        <dbReference type="Rhea" id="RHEA:11740"/>
        <dbReference type="ChEBI" id="CHEBI:15378"/>
        <dbReference type="ChEBI" id="CHEBI:57783"/>
        <dbReference type="ChEBI" id="CHEBI:57925"/>
        <dbReference type="ChEBI" id="CHEBI:58297"/>
        <dbReference type="ChEBI" id="CHEBI:58349"/>
        <dbReference type="EC" id="1.8.1.7"/>
    </reaction>
</comment>
<evidence type="ECO:0000256" key="7">
    <source>
        <dbReference type="ARBA" id="ARBA00022630"/>
    </source>
</evidence>
<dbReference type="InterPro" id="IPR046952">
    <property type="entry name" value="GSHR/TRXR-like"/>
</dbReference>
<comment type="cofactor">
    <cofactor evidence="1 15">
        <name>FAD</name>
        <dbReference type="ChEBI" id="CHEBI:57692"/>
    </cofactor>
</comment>
<keyword evidence="8 14" id="KW-0274">FAD</keyword>
<dbReference type="SUPFAM" id="SSF51905">
    <property type="entry name" value="FAD/NAD(P)-binding domain"/>
    <property type="match status" value="1"/>
</dbReference>
<evidence type="ECO:0000256" key="12">
    <source>
        <dbReference type="ARBA" id="ARBA00023284"/>
    </source>
</evidence>
<dbReference type="GO" id="GO:0006749">
    <property type="term" value="P:glutathione metabolic process"/>
    <property type="evidence" value="ECO:0007669"/>
    <property type="project" value="InterPro"/>
</dbReference>
<evidence type="ECO:0000256" key="11">
    <source>
        <dbReference type="ARBA" id="ARBA00023157"/>
    </source>
</evidence>
<dbReference type="PANTHER" id="PTHR42737">
    <property type="entry name" value="GLUTATHIONE REDUCTASE"/>
    <property type="match status" value="1"/>
</dbReference>
<evidence type="ECO:0000256" key="14">
    <source>
        <dbReference type="RuleBase" id="RU003691"/>
    </source>
</evidence>
<dbReference type="SUPFAM" id="SSF55424">
    <property type="entry name" value="FAD/NAD-linked reductases, dimerisation (C-terminal) domain"/>
    <property type="match status" value="1"/>
</dbReference>
<evidence type="ECO:0000256" key="9">
    <source>
        <dbReference type="ARBA" id="ARBA00022857"/>
    </source>
</evidence>
<organism evidence="23 24">
    <name type="scientific">Teratosphaeria destructans</name>
    <dbReference type="NCBI Taxonomy" id="418781"/>
    <lineage>
        <taxon>Eukaryota</taxon>
        <taxon>Fungi</taxon>
        <taxon>Dikarya</taxon>
        <taxon>Ascomycota</taxon>
        <taxon>Pezizomycotina</taxon>
        <taxon>Dothideomycetes</taxon>
        <taxon>Dothideomycetidae</taxon>
        <taxon>Mycosphaerellales</taxon>
        <taxon>Teratosphaeriaceae</taxon>
        <taxon>Teratosphaeria</taxon>
    </lineage>
</organism>
<dbReference type="Pfam" id="PF07992">
    <property type="entry name" value="Pyr_redox_2"/>
    <property type="match status" value="1"/>
</dbReference>
<feature type="non-terminal residue" evidence="23">
    <location>
        <position position="1"/>
    </location>
</feature>
<dbReference type="EMBL" id="RIBY02002278">
    <property type="protein sequence ID" value="KAH9820922.1"/>
    <property type="molecule type" value="Genomic_DNA"/>
</dbReference>
<evidence type="ECO:0000256" key="5">
    <source>
        <dbReference type="ARBA" id="ARBA00017111"/>
    </source>
</evidence>
<evidence type="ECO:0000256" key="4">
    <source>
        <dbReference type="ARBA" id="ARBA00012607"/>
    </source>
</evidence>
<evidence type="ECO:0000259" key="19">
    <source>
        <dbReference type="Pfam" id="PF07992"/>
    </source>
</evidence>
<feature type="domain" description="Tag1-like fourth Ig-like" evidence="21">
    <location>
        <begin position="1137"/>
        <end position="1251"/>
    </location>
</feature>
<feature type="transmembrane region" description="Helical" evidence="17">
    <location>
        <begin position="622"/>
        <end position="642"/>
    </location>
</feature>
<comment type="function">
    <text evidence="13 15">Catalyzes the reduction of glutathione disulfide (GSSG) to reduced glutathione (GSH). Constitutes the major mechanism to maintain a high GSH:GSSG ratio in the cytosol.</text>
</comment>
<dbReference type="NCBIfam" id="TIGR01421">
    <property type="entry name" value="gluta_reduc_1"/>
    <property type="match status" value="1"/>
</dbReference>
<evidence type="ECO:0000259" key="18">
    <source>
        <dbReference type="Pfam" id="PF02852"/>
    </source>
</evidence>
<dbReference type="Gene3D" id="3.50.50.60">
    <property type="entry name" value="FAD/NAD(P)-binding domain"/>
    <property type="match status" value="2"/>
</dbReference>
<dbReference type="GO" id="GO:0004362">
    <property type="term" value="F:glutathione-disulfide reductase (NADPH) activity"/>
    <property type="evidence" value="ECO:0007669"/>
    <property type="project" value="UniProtKB-EC"/>
</dbReference>
<evidence type="ECO:0000256" key="17">
    <source>
        <dbReference type="SAM" id="Phobius"/>
    </source>
</evidence>
<keyword evidence="24" id="KW-1185">Reference proteome</keyword>
<dbReference type="Pfam" id="PF02852">
    <property type="entry name" value="Pyr_redox_dim"/>
    <property type="match status" value="1"/>
</dbReference>
<dbReference type="GO" id="GO:0050661">
    <property type="term" value="F:NADP binding"/>
    <property type="evidence" value="ECO:0007669"/>
    <property type="project" value="InterPro"/>
</dbReference>
<dbReference type="InterPro" id="IPR006322">
    <property type="entry name" value="Glutathione_Rdtase_euk/bac"/>
</dbReference>
<dbReference type="NCBIfam" id="NF004776">
    <property type="entry name" value="PRK06116.1"/>
    <property type="match status" value="1"/>
</dbReference>
<keyword evidence="17" id="KW-1133">Transmembrane helix</keyword>
<keyword evidence="17" id="KW-0812">Transmembrane</keyword>
<dbReference type="Pfam" id="PF26174">
    <property type="entry name" value="LEA-2_1"/>
    <property type="match status" value="1"/>
</dbReference>
<evidence type="ECO:0000313" key="23">
    <source>
        <dbReference type="EMBL" id="KAH9820922.1"/>
    </source>
</evidence>
<reference evidence="23 24" key="1">
    <citation type="journal article" date="2018" name="IMA Fungus">
        <title>IMA Genome-F 10: Nine draft genome sequences of Claviceps purpurea s.lat., including C. arundinis, C. humidiphila, and C. cf. spartinae, pseudomolecules for the pitch canker pathogen Fusarium circinatum, draft genome of Davidsoniella eucalypti, Grosmannia galeiformis, Quambalaria eucalypti, and Teratosphaeria destructans.</title>
        <authorList>
            <person name="Wingfield B.D."/>
            <person name="Liu M."/>
            <person name="Nguyen H.D."/>
            <person name="Lane F.A."/>
            <person name="Morgan S.W."/>
            <person name="De Vos L."/>
            <person name="Wilken P.M."/>
            <person name="Duong T.A."/>
            <person name="Aylward J."/>
            <person name="Coetzee M.P."/>
            <person name="Dadej K."/>
            <person name="De Beer Z.W."/>
            <person name="Findlay W."/>
            <person name="Havenga M."/>
            <person name="Kolarik M."/>
            <person name="Menzies J.G."/>
            <person name="Naidoo K."/>
            <person name="Pochopski O."/>
            <person name="Shoukouhi P."/>
            <person name="Santana Q.C."/>
            <person name="Seifert K.A."/>
            <person name="Soal N."/>
            <person name="Steenkamp E.T."/>
            <person name="Tatham C.T."/>
            <person name="van der Nest M.A."/>
            <person name="Wingfield M.J."/>
        </authorList>
    </citation>
    <scope>NUCLEOTIDE SEQUENCE [LARGE SCALE GENOMIC DNA]</scope>
    <source>
        <strain evidence="23">CMW44962</strain>
    </source>
</reference>
<feature type="domain" description="Pyridine nucleotide-disulphide oxidoreductase dimerisation" evidence="18">
    <location>
        <begin position="453"/>
        <end position="561"/>
    </location>
</feature>
<gene>
    <name evidence="23" type="ORF">Tdes44962_MAKER05011</name>
</gene>
<dbReference type="Gene3D" id="3.30.390.30">
    <property type="match status" value="1"/>
</dbReference>
<evidence type="ECO:0000256" key="8">
    <source>
        <dbReference type="ARBA" id="ARBA00022827"/>
    </source>
</evidence>
<feature type="domain" description="Tag1 C-terminal" evidence="20">
    <location>
        <begin position="1008"/>
        <end position="1122"/>
    </location>
</feature>
<feature type="region of interest" description="Disordered" evidence="16">
    <location>
        <begin position="559"/>
        <end position="613"/>
    </location>
</feature>
<dbReference type="Pfam" id="PF22786">
    <property type="entry name" value="Tag1_C"/>
    <property type="match status" value="1"/>
</dbReference>
<protein>
    <recommendedName>
        <fullName evidence="5 15">Glutathione reductase</fullName>
        <ecNumber evidence="4 15">1.8.1.7</ecNumber>
    </recommendedName>
</protein>
<feature type="compositionally biased region" description="Polar residues" evidence="16">
    <location>
        <begin position="589"/>
        <end position="605"/>
    </location>
</feature>
<dbReference type="FunFam" id="3.50.50.60:FF:000141">
    <property type="entry name" value="Glutathione reductase"/>
    <property type="match status" value="1"/>
</dbReference>
<dbReference type="Pfam" id="PF26153">
    <property type="entry name" value="LEA-2L_5"/>
    <property type="match status" value="1"/>
</dbReference>
<proteinExistence type="inferred from homology"/>
<comment type="caution">
    <text evidence="23">The sequence shown here is derived from an EMBL/GenBank/DDBJ whole genome shotgun (WGS) entry which is preliminary data.</text>
</comment>
<dbReference type="OrthoDB" id="5956163at2759"/>
<comment type="subcellular location">
    <subcellularLocation>
        <location evidence="2 15">Cytoplasm</location>
    </subcellularLocation>
</comment>
<evidence type="ECO:0000256" key="15">
    <source>
        <dbReference type="RuleBase" id="RU365016"/>
    </source>
</evidence>
<dbReference type="PRINTS" id="PR00368">
    <property type="entry name" value="FADPNR"/>
</dbReference>
<evidence type="ECO:0000259" key="22">
    <source>
        <dbReference type="Pfam" id="PF26153"/>
    </source>
</evidence>
<dbReference type="InterPro" id="IPR059066">
    <property type="entry name" value="Ig_Tag1-like_5th"/>
</dbReference>
<keyword evidence="17" id="KW-0472">Membrane</keyword>
<dbReference type="InterPro" id="IPR004099">
    <property type="entry name" value="Pyr_nucl-diS_OxRdtase_dimer"/>
</dbReference>
<feature type="compositionally biased region" description="Basic and acidic residues" evidence="16">
    <location>
        <begin position="1284"/>
        <end position="1296"/>
    </location>
</feature>
<dbReference type="Proteomes" id="UP001138500">
    <property type="component" value="Unassembled WGS sequence"/>
</dbReference>
<comment type="similarity">
    <text evidence="3 14">Belongs to the class-I pyridine nucleotide-disulfide oxidoreductase family.</text>
</comment>
<evidence type="ECO:0000256" key="6">
    <source>
        <dbReference type="ARBA" id="ARBA00022490"/>
    </source>
</evidence>
<dbReference type="GO" id="GO:0045454">
    <property type="term" value="P:cell redox homeostasis"/>
    <property type="evidence" value="ECO:0007669"/>
    <property type="project" value="InterPro"/>
</dbReference>
<evidence type="ECO:0000259" key="20">
    <source>
        <dbReference type="Pfam" id="PF22786"/>
    </source>
</evidence>
<evidence type="ECO:0000256" key="16">
    <source>
        <dbReference type="SAM" id="MobiDB-lite"/>
    </source>
</evidence>
<evidence type="ECO:0000256" key="13">
    <source>
        <dbReference type="ARBA" id="ARBA00056905"/>
    </source>
</evidence>
<keyword evidence="10 14" id="KW-0560">Oxidoreductase</keyword>
<evidence type="ECO:0000259" key="21">
    <source>
        <dbReference type="Pfam" id="PF26150"/>
    </source>
</evidence>
<dbReference type="GO" id="GO:0050660">
    <property type="term" value="F:flavin adenine dinucleotide binding"/>
    <property type="evidence" value="ECO:0007669"/>
    <property type="project" value="InterPro"/>
</dbReference>
<reference evidence="23 24" key="2">
    <citation type="journal article" date="2021" name="Curr. Genet.">
        <title>Genetic response to nitrogen starvation in the aggressive Eucalyptus foliar pathogen Teratosphaeria destructans.</title>
        <authorList>
            <person name="Havenga M."/>
            <person name="Wingfield B.D."/>
            <person name="Wingfield M.J."/>
            <person name="Dreyer L.L."/>
            <person name="Roets F."/>
            <person name="Aylward J."/>
        </authorList>
    </citation>
    <scope>NUCLEOTIDE SEQUENCE [LARGE SCALE GENOMIC DNA]</scope>
    <source>
        <strain evidence="23">CMW44962</strain>
    </source>
</reference>
<keyword evidence="7 14" id="KW-0285">Flavoprotein</keyword>
<keyword evidence="9 15" id="KW-0521">NADP</keyword>
<dbReference type="PRINTS" id="PR00411">
    <property type="entry name" value="PNDRDTASEI"/>
</dbReference>
<feature type="region of interest" description="Disordered" evidence="16">
    <location>
        <begin position="1263"/>
        <end position="1296"/>
    </location>
</feature>
<dbReference type="PROSITE" id="PS00076">
    <property type="entry name" value="PYRIDINE_REDOX_1"/>
    <property type="match status" value="1"/>
</dbReference>
<accession>A0A9W7VZM8</accession>
<name>A0A9W7VZM8_9PEZI</name>
<keyword evidence="11" id="KW-1015">Disulfide bond</keyword>
<sequence length="1418" mass="155257">FVFSKVPSPPSIDQRIWLSKSIYTSLSRYLNVLIHKSYLPCRIDNIDTASTPITVWKFKNTDKLSPHILLRSSSSRTILSRITANRLNTFSRHLSSTSSVMAPIQKEADYVVIGGGSGGLASARRASGMYGRKTIAIENKRLGGTCVNVGCVPKKVTWNAASIRETIKDAKAYGFTVPDDVPFDWTGFVEKRDAYVRRLNGIYEKNLQNDKVEYLHGTASFEDKHTVKVVLDDGSEVQVKGKKILIAVGGYPNIPKIEGAELGVTSDGFFELKKQPKKVAVVGAGYIAVEMAGMFHALGTETHLFIRHDTFLRTFDPMIQEKVLAEYERQGLHIHKQSSQSKVEDMGNGWKKLHYKDKNGEGTLDVDCLLWAIGRSPELEKLNLGAVGKVNQNEKGHIITDEYQNTNIDNIYALGDVCDRGFELTPVAIAAGRRLADRLFGGMEYAHLDYSNIPSVVFAHPEVGSIGLPEPEAREKYGDENIKVYNTSFTDMYYSLHPQEEKGPVSYKVICTGKEEKVVGLHLLGKGCSEILQGFGVAIKMGATKADFDRCVAIHPTASEDRRPVQDEVEDAPTEQTPLLPSTAPEAADQSQPQRQTSARRSLLSSLHDGGKQSRRRRWPSLIALLLLCVVVVVIIVFAFIAPSTVEQYAQQAVVFKPTSLSIDSFTSSGVRAHIQGDFMMDASRVHRKPVRDLGKFFTHLARAAESGESEVEVSLPEYGNVVLGTAHIPGIKVDLRNGHTTHVDFLSDLQPGDPDGIRRIANDWIDGRLGQLRVLGKAQVPLRSGIISLGKQTVMQELLFANKDVPSIPAYEIKKLNVHENRLPNGGSGMAADVSLMVMNEYPVDFTVPPLAFSILVDNCKKDDPYIKLADAETHELHILPKQEVELNVTGLVHHLPTILTQDCPGSNKSPLDVILGRYVHGEDNTVYVQGSSSDQLNTPRWITDLMADITVPVPIPGKTFGHLIKNFSLTDTHFSLPDPLAQPGTDDANPRISAKVKALVALPAEMNFNVSVGRVRANADVFYKGKKLGKLDLRKWQKANSTRIEASGDDGPTLMVESSVKDAPLRIMDQDVFTDVIQSLLFGKRGVVMDIRAEVDVEVETALGAVTARKLPAEGRVPVKPISTNPGKGLGENFKPKVFGLKILETTPTGLMISALVNVTNPTDYSASVPYADIHILANGTLLGHATARDLSITPGHNGNLYVTAEYNPYASGGKKAREVGREFLSQYISGSNTTMTLRMHNESIPGQPILSNALSDFPIDVPTPHLGSPAQPPSDPDDPYDPPKKPEDDGPHFIKDATMHLFTSSATFTLLSPLAHTTLFVTSINATAFYHGDDVGHIDYDLPFAVPPVDEEGNGITTPRLPVDWSLGSVGYDAVKRALGGRLKLSAFAWAGVKVGEWEEEVWFRGRGIGASVRL</sequence>
<feature type="domain" description="FAD/NAD(P)-binding" evidence="19">
    <location>
        <begin position="109"/>
        <end position="432"/>
    </location>
</feature>
<dbReference type="GO" id="GO:0005739">
    <property type="term" value="C:mitochondrion"/>
    <property type="evidence" value="ECO:0007669"/>
    <property type="project" value="TreeGrafter"/>
</dbReference>
<evidence type="ECO:0000256" key="3">
    <source>
        <dbReference type="ARBA" id="ARBA00007532"/>
    </source>
</evidence>
<dbReference type="PANTHER" id="PTHR42737:SF2">
    <property type="entry name" value="GLUTATHIONE REDUCTASE"/>
    <property type="match status" value="1"/>
</dbReference>
<evidence type="ECO:0000313" key="24">
    <source>
        <dbReference type="Proteomes" id="UP001138500"/>
    </source>
</evidence>
<dbReference type="InterPro" id="IPR055011">
    <property type="entry name" value="Tag1_C"/>
</dbReference>
<dbReference type="InterPro" id="IPR059065">
    <property type="entry name" value="Ig_Tag1-like_4th"/>
</dbReference>
<dbReference type="FunFam" id="3.30.390.30:FF:000003">
    <property type="entry name" value="Glutathione reductase"/>
    <property type="match status" value="1"/>
</dbReference>
<dbReference type="InterPro" id="IPR016156">
    <property type="entry name" value="FAD/NAD-linked_Rdtase_dimer_sf"/>
</dbReference>
<keyword evidence="12 14" id="KW-0676">Redox-active center</keyword>
<evidence type="ECO:0000256" key="2">
    <source>
        <dbReference type="ARBA" id="ARBA00004496"/>
    </source>
</evidence>
<dbReference type="InterPro" id="IPR023753">
    <property type="entry name" value="FAD/NAD-binding_dom"/>
</dbReference>
<keyword evidence="6 15" id="KW-0963">Cytoplasm</keyword>
<dbReference type="InterPro" id="IPR036188">
    <property type="entry name" value="FAD/NAD-bd_sf"/>
</dbReference>
<dbReference type="EC" id="1.8.1.7" evidence="4 15"/>
<dbReference type="GO" id="GO:0005829">
    <property type="term" value="C:cytosol"/>
    <property type="evidence" value="ECO:0007669"/>
    <property type="project" value="TreeGrafter"/>
</dbReference>
<dbReference type="Pfam" id="PF26150">
    <property type="entry name" value="LEA-2_4"/>
    <property type="match status" value="1"/>
</dbReference>
<dbReference type="InterPro" id="IPR012999">
    <property type="entry name" value="Pyr_OxRdtase_I_AS"/>
</dbReference>
<feature type="domain" description="Tag1-like fifth Ig-like" evidence="22">
    <location>
        <begin position="1290"/>
        <end position="1406"/>
    </location>
</feature>